<evidence type="ECO:0000313" key="1">
    <source>
        <dbReference type="Proteomes" id="UP000025227"/>
    </source>
</evidence>
<dbReference type="Proteomes" id="UP000025227">
    <property type="component" value="Unplaced"/>
</dbReference>
<keyword evidence="1" id="KW-1185">Reference proteome</keyword>
<proteinExistence type="predicted"/>
<dbReference type="CDD" id="cd10442">
    <property type="entry name" value="GIY-YIG_PLEs"/>
    <property type="match status" value="1"/>
</dbReference>
<accession>A0A7I4XUT3</accession>
<name>A0A7I4XUT3_HAECO</name>
<dbReference type="PANTHER" id="PTHR21301">
    <property type="entry name" value="REVERSE TRANSCRIPTASE"/>
    <property type="match status" value="1"/>
</dbReference>
<dbReference type="PANTHER" id="PTHR21301:SF10">
    <property type="entry name" value="REVERSE TRANSCRIPTASE DOMAIN-CONTAINING PROTEIN"/>
    <property type="match status" value="1"/>
</dbReference>
<dbReference type="OrthoDB" id="5866159at2759"/>
<evidence type="ECO:0000313" key="2">
    <source>
        <dbReference type="WBParaSite" id="HCON_00013970-00001"/>
    </source>
</evidence>
<reference evidence="2" key="1">
    <citation type="submission" date="2020-12" db="UniProtKB">
        <authorList>
            <consortium name="WormBaseParasite"/>
        </authorList>
    </citation>
    <scope>IDENTIFICATION</scope>
    <source>
        <strain evidence="2">MHco3</strain>
    </source>
</reference>
<dbReference type="AlphaFoldDB" id="A0A7I4XUT3"/>
<organism evidence="1 2">
    <name type="scientific">Haemonchus contortus</name>
    <name type="common">Barber pole worm</name>
    <dbReference type="NCBI Taxonomy" id="6289"/>
    <lineage>
        <taxon>Eukaryota</taxon>
        <taxon>Metazoa</taxon>
        <taxon>Ecdysozoa</taxon>
        <taxon>Nematoda</taxon>
        <taxon>Chromadorea</taxon>
        <taxon>Rhabditida</taxon>
        <taxon>Rhabditina</taxon>
        <taxon>Rhabditomorpha</taxon>
        <taxon>Strongyloidea</taxon>
        <taxon>Trichostrongylidae</taxon>
        <taxon>Haemonchus</taxon>
    </lineage>
</organism>
<dbReference type="OMA" id="TACEVNH"/>
<sequence length="303" mass="35069">MGNRIAPVLAVIFLDHIEKSSLTSGILFYKRYIDDVFVIGTTEEDLVETLKRLNSHDANIAFTREDPGRDGFLPFLNTKANVVRNLLQTKRKLGTRRDSVVNAKVESILNGNGYFEGNTKTWVPYRTADGVSLILPFVNDKMAREVNHVVKNSELPIRLVFRPPPTLKDFLTSSRIYEKRCREQSCRYCTSEKICELQGTVYLIQCRGCGEKYVGETARPLKIRLDEHRRALANPAAYPNSSFSRHRTFKHEKENAPSFDVRVLHRYLVRPLERKIMVAREIYRIKPEINAKEEMRDLLRLIE</sequence>
<dbReference type="WBParaSite" id="HCON_00013970-00001">
    <property type="protein sequence ID" value="HCON_00013970-00001"/>
    <property type="gene ID" value="HCON_00013970"/>
</dbReference>
<protein>
    <submittedName>
        <fullName evidence="2">GIY-YIG domain-containing protein</fullName>
    </submittedName>
</protein>